<protein>
    <recommendedName>
        <fullName evidence="5">Collagen triple helix repeat protein</fullName>
    </recommendedName>
</protein>
<evidence type="ECO:0000256" key="2">
    <source>
        <dbReference type="SAM" id="SignalP"/>
    </source>
</evidence>
<feature type="compositionally biased region" description="Basic residues" evidence="1">
    <location>
        <begin position="26"/>
        <end position="40"/>
    </location>
</feature>
<feature type="region of interest" description="Disordered" evidence="1">
    <location>
        <begin position="21"/>
        <end position="40"/>
    </location>
</feature>
<dbReference type="Proteomes" id="UP001284601">
    <property type="component" value="Unassembled WGS sequence"/>
</dbReference>
<organism evidence="3 4">
    <name type="scientific">Conexibacter stalactiti</name>
    <dbReference type="NCBI Taxonomy" id="1940611"/>
    <lineage>
        <taxon>Bacteria</taxon>
        <taxon>Bacillati</taxon>
        <taxon>Actinomycetota</taxon>
        <taxon>Thermoleophilia</taxon>
        <taxon>Solirubrobacterales</taxon>
        <taxon>Conexibacteraceae</taxon>
        <taxon>Conexibacter</taxon>
    </lineage>
</organism>
<gene>
    <name evidence="3" type="ORF">R7226_00245</name>
</gene>
<keyword evidence="2" id="KW-0732">Signal</keyword>
<evidence type="ECO:0000256" key="1">
    <source>
        <dbReference type="SAM" id="MobiDB-lite"/>
    </source>
</evidence>
<reference evidence="4" key="1">
    <citation type="submission" date="2023-07" db="EMBL/GenBank/DDBJ databases">
        <title>Conexibacter stalactiti sp. nov., isolated from stalactites in a lava cave and emended description of the genus Conexibacter.</title>
        <authorList>
            <person name="Lee S.D."/>
        </authorList>
    </citation>
    <scope>NUCLEOTIDE SEQUENCE [LARGE SCALE GENOMIC DNA]</scope>
    <source>
        <strain evidence="4">KCTC 39840</strain>
    </source>
</reference>
<sequence>MKRAAAAVLAAVLVACSATSPAAAATKRRSTTQRCVVKKVRGKKKKVCRRAAVTRGKTGPRGPAGRNGANGSQGAAGQQGAQGPAGSQGATGPQGPAGPVGSSPALTRYASVAGEITTDSTTWVRLGGPQVTVTVPESGTIAVAAAANSIATVDGAGAVSLFEDDEPIDGQAIGTTCGPDGFLFGVDNDGATVSTFGTPGNGFICFSFGAPSTVLFQTTPGPHTYELRYAFACGCPGSTAGFANRKLWVIPQP</sequence>
<feature type="signal peptide" evidence="2">
    <location>
        <begin position="1"/>
        <end position="24"/>
    </location>
</feature>
<feature type="region of interest" description="Disordered" evidence="1">
    <location>
        <begin position="46"/>
        <end position="105"/>
    </location>
</feature>
<dbReference type="Gene3D" id="1.20.5.320">
    <property type="entry name" value="6-Phosphogluconate Dehydrogenase, domain 3"/>
    <property type="match status" value="1"/>
</dbReference>
<name>A0ABU4HL72_9ACTN</name>
<dbReference type="InterPro" id="IPR008160">
    <property type="entry name" value="Collagen"/>
</dbReference>
<evidence type="ECO:0000313" key="3">
    <source>
        <dbReference type="EMBL" id="MDW5592744.1"/>
    </source>
</evidence>
<dbReference type="RefSeq" id="WP_318595003.1">
    <property type="nucleotide sequence ID" value="NZ_JAWSTH010000001.1"/>
</dbReference>
<feature type="chain" id="PRO_5046079488" description="Collagen triple helix repeat protein" evidence="2">
    <location>
        <begin position="25"/>
        <end position="253"/>
    </location>
</feature>
<dbReference type="Pfam" id="PF01391">
    <property type="entry name" value="Collagen"/>
    <property type="match status" value="1"/>
</dbReference>
<dbReference type="EMBL" id="JAWSTH010000001">
    <property type="protein sequence ID" value="MDW5592744.1"/>
    <property type="molecule type" value="Genomic_DNA"/>
</dbReference>
<comment type="caution">
    <text evidence="3">The sequence shown here is derived from an EMBL/GenBank/DDBJ whole genome shotgun (WGS) entry which is preliminary data.</text>
</comment>
<dbReference type="PROSITE" id="PS51257">
    <property type="entry name" value="PROKAR_LIPOPROTEIN"/>
    <property type="match status" value="1"/>
</dbReference>
<feature type="compositionally biased region" description="Low complexity" evidence="1">
    <location>
        <begin position="64"/>
        <end position="99"/>
    </location>
</feature>
<keyword evidence="4" id="KW-1185">Reference proteome</keyword>
<proteinExistence type="predicted"/>
<evidence type="ECO:0000313" key="4">
    <source>
        <dbReference type="Proteomes" id="UP001284601"/>
    </source>
</evidence>
<evidence type="ECO:0008006" key="5">
    <source>
        <dbReference type="Google" id="ProtNLM"/>
    </source>
</evidence>
<accession>A0ABU4HL72</accession>